<evidence type="ECO:0000256" key="9">
    <source>
        <dbReference type="ARBA" id="ARBA00048359"/>
    </source>
</evidence>
<dbReference type="Gene3D" id="1.10.730.10">
    <property type="entry name" value="Isoleucyl-tRNA Synthetase, Domain 1"/>
    <property type="match status" value="1"/>
</dbReference>
<dbReference type="InterPro" id="IPR014729">
    <property type="entry name" value="Rossmann-like_a/b/a_fold"/>
</dbReference>
<dbReference type="PRINTS" id="PR00984">
    <property type="entry name" value="TRNASYNTHILE"/>
</dbReference>
<dbReference type="NCBIfam" id="TIGR00392">
    <property type="entry name" value="ileS"/>
    <property type="match status" value="1"/>
</dbReference>
<dbReference type="Gene3D" id="3.90.740.10">
    <property type="entry name" value="Valyl/Leucyl/Isoleucyl-tRNA synthetase, editing domain"/>
    <property type="match status" value="1"/>
</dbReference>
<dbReference type="InterPro" id="IPR002300">
    <property type="entry name" value="aa-tRNA-synth_Ia"/>
</dbReference>
<evidence type="ECO:0000256" key="10">
    <source>
        <dbReference type="RuleBase" id="RU363035"/>
    </source>
</evidence>
<keyword evidence="5 10" id="KW-0067">ATP-binding</keyword>
<dbReference type="EC" id="6.1.1.5" evidence="2"/>
<comment type="caution">
    <text evidence="13">The sequence shown here is derived from an EMBL/GenBank/DDBJ whole genome shotgun (WGS) entry which is preliminary data.</text>
</comment>
<dbReference type="Pfam" id="PF19302">
    <property type="entry name" value="DUF5915"/>
    <property type="match status" value="1"/>
</dbReference>
<dbReference type="FunFam" id="1.10.730.10:FF:000004">
    <property type="entry name" value="Isoleucyl-tRNA synthetase, cytoplasmic"/>
    <property type="match status" value="1"/>
</dbReference>
<evidence type="ECO:0000256" key="6">
    <source>
        <dbReference type="ARBA" id="ARBA00022917"/>
    </source>
</evidence>
<evidence type="ECO:0000313" key="13">
    <source>
        <dbReference type="EMBL" id="CAJ1951918.1"/>
    </source>
</evidence>
<feature type="domain" description="Methionyl/Valyl/Leucyl/Isoleucyl-tRNA synthetase anticodon-binding" evidence="12">
    <location>
        <begin position="703"/>
        <end position="871"/>
    </location>
</feature>
<dbReference type="InterPro" id="IPR009008">
    <property type="entry name" value="Val/Leu/Ile-tRNA-synth_edit"/>
</dbReference>
<dbReference type="Proteomes" id="UP001295423">
    <property type="component" value="Unassembled WGS sequence"/>
</dbReference>
<dbReference type="HAMAP" id="MF_02003">
    <property type="entry name" value="Ile_tRNA_synth_type2"/>
    <property type="match status" value="1"/>
</dbReference>
<keyword evidence="14" id="KW-1185">Reference proteome</keyword>
<dbReference type="InterPro" id="IPR023586">
    <property type="entry name" value="Ile-tRNA-ligase_type2"/>
</dbReference>
<dbReference type="PROSITE" id="PS00178">
    <property type="entry name" value="AA_TRNA_LIGASE_I"/>
    <property type="match status" value="1"/>
</dbReference>
<evidence type="ECO:0000256" key="1">
    <source>
        <dbReference type="ARBA" id="ARBA00005594"/>
    </source>
</evidence>
<dbReference type="SUPFAM" id="SSF47323">
    <property type="entry name" value="Anticodon-binding domain of a subclass of class I aminoacyl-tRNA synthetases"/>
    <property type="match status" value="1"/>
</dbReference>
<dbReference type="InterPro" id="IPR013155">
    <property type="entry name" value="M/V/L/I-tRNA-synth_anticd-bd"/>
</dbReference>
<evidence type="ECO:0000259" key="12">
    <source>
        <dbReference type="Pfam" id="PF08264"/>
    </source>
</evidence>
<dbReference type="PANTHER" id="PTHR42780">
    <property type="entry name" value="SOLEUCYL-TRNA SYNTHETASE"/>
    <property type="match status" value="1"/>
</dbReference>
<dbReference type="GO" id="GO:0005524">
    <property type="term" value="F:ATP binding"/>
    <property type="evidence" value="ECO:0007669"/>
    <property type="project" value="UniProtKB-KW"/>
</dbReference>
<evidence type="ECO:0000256" key="4">
    <source>
        <dbReference type="ARBA" id="ARBA00022741"/>
    </source>
</evidence>
<dbReference type="GO" id="GO:0002161">
    <property type="term" value="F:aminoacyl-tRNA deacylase activity"/>
    <property type="evidence" value="ECO:0007669"/>
    <property type="project" value="InterPro"/>
</dbReference>
<evidence type="ECO:0000256" key="3">
    <source>
        <dbReference type="ARBA" id="ARBA00022598"/>
    </source>
</evidence>
<evidence type="ECO:0000256" key="2">
    <source>
        <dbReference type="ARBA" id="ARBA00013165"/>
    </source>
</evidence>
<dbReference type="AlphaFoldDB" id="A0AAD2FSR2"/>
<sequence length="1165" mass="131081">MASLPPALNFAETEEGIVKKWKDENSFHRQNELSLERGDEEYTFYDGPPFATGLPHYGHILAGTIKDTVTRYAAMTGKHVDRRAGWDCHGLPVEYEIDQKLNITHRDQVLEMGIDKYNATCRGIVTRYTKEWESTITRLGRWIDFENDYKTMDPSFMESVWWVFSQLFEKDLVYQGYKVMPYSMACGTPLSNFEAGLNYKDVSDPAVVVSFPVVGEEGVSFVAWTTTPWTLPSNLALCVNPEMKYIQILDKKSGNVYILAETRLPQLYPAMNKKKWKPKMAEELYEIQKKMTGKDLIGKRYKPLFDFFKSDSFYQVVGDAYVTDDAGTGVVHQSPAFGEDDFRVCLANGIIEKGGNIPCPVDSNGMFTDEVPPVKGMNVKAADKNLIALIKEKGRMVDSGSLFHSYPFCWRSDTPLIYKIVPSWFVKVEQIRDQIVENNKQTYWVPAHVKEVRFHNWLSDARDWAVSRNRFWGTPLPIWANEDLSEMVCIGSIAQLEELSGIKVEDLHRETVDQIEIPSKKNPGQVLRRIDEVFDCWFESGSMPYAQKHYPFENKEKFEGGFPADFIAEGLDQTRGWFYTLMVLSTALFGKSAMKNVIVNGLVLAEDGKKMSKRLKNYPDPSLVIDKYGADALRMYLINSPVVRAEELKFKEAGVLGVVKEVFLPWYNAFRFFLQNVERWETATGKKLVPSVEKVKSTTNSTDIWISAATQELIKFVHTEMAAYRLYTVMPALVQFVTQLTNWYVRLNRDRLKGLDGDDDDTESGLQVLYDVLLDVTLIMAPFTPFITEFFYQHLRKFQPSYAEAANGGGITNPVKPGKSDSVHFLTLPAYDESRLNTDAVEAMEALQAIVEQGRNAREKRNISLRTPVKSVVAILRKPSEKVVKGITGPLKTYILSELNAWDFSVVPTEEQHDWVTLSLTPDFKALGKKLGKKMKSVGAAIKALGHDEAVKCLEDGKLTLEGVEIDTTTELVSKLNFSKEGDHWEATPSADGACVVALDCTQDAAILSAGMSRELINHIQQLRKGAGLDLSDVVEVFFHEEEGITQTEDAVSNNVATFETKFKGAVPLPERLAPAWRVVLKSDKVDVGGSKVTVSVCRPALAVKDSLDEGVKNILSTKEPSEFSSAGQSFKCSLDGKEFELKEGADFWLSTAAKTKANKTLTWL</sequence>
<dbReference type="InterPro" id="IPR002301">
    <property type="entry name" value="Ile-tRNA-ligase"/>
</dbReference>
<dbReference type="FunFam" id="3.40.50.620:FF:000133">
    <property type="entry name" value="Isoleucyl-tRNA synthetase, cytoplasmic"/>
    <property type="match status" value="1"/>
</dbReference>
<dbReference type="Gene3D" id="3.40.50.620">
    <property type="entry name" value="HUPs"/>
    <property type="match status" value="2"/>
</dbReference>
<comment type="catalytic activity">
    <reaction evidence="9">
        <text>tRNA(Ile) + L-isoleucine + ATP = L-isoleucyl-tRNA(Ile) + AMP + diphosphate</text>
        <dbReference type="Rhea" id="RHEA:11060"/>
        <dbReference type="Rhea" id="RHEA-COMP:9666"/>
        <dbReference type="Rhea" id="RHEA-COMP:9695"/>
        <dbReference type="ChEBI" id="CHEBI:30616"/>
        <dbReference type="ChEBI" id="CHEBI:33019"/>
        <dbReference type="ChEBI" id="CHEBI:58045"/>
        <dbReference type="ChEBI" id="CHEBI:78442"/>
        <dbReference type="ChEBI" id="CHEBI:78528"/>
        <dbReference type="ChEBI" id="CHEBI:456215"/>
        <dbReference type="EC" id="6.1.1.5"/>
    </reaction>
</comment>
<dbReference type="Pfam" id="PF08264">
    <property type="entry name" value="Anticodon_1"/>
    <property type="match status" value="1"/>
</dbReference>
<reference evidence="13" key="1">
    <citation type="submission" date="2023-08" db="EMBL/GenBank/DDBJ databases">
        <authorList>
            <person name="Audoor S."/>
            <person name="Bilcke G."/>
        </authorList>
    </citation>
    <scope>NUCLEOTIDE SEQUENCE</scope>
</reference>
<dbReference type="InterPro" id="IPR009080">
    <property type="entry name" value="tRNAsynth_Ia_anticodon-bd"/>
</dbReference>
<gene>
    <name evidence="13" type="ORF">CYCCA115_LOCUS13303</name>
</gene>
<accession>A0AAD2FSR2</accession>
<dbReference type="CDD" id="cd07961">
    <property type="entry name" value="Anticodon_Ia_Ile_ABEc"/>
    <property type="match status" value="1"/>
</dbReference>
<dbReference type="InterPro" id="IPR001412">
    <property type="entry name" value="aa-tRNA-synth_I_CS"/>
</dbReference>
<dbReference type="GO" id="GO:0000049">
    <property type="term" value="F:tRNA binding"/>
    <property type="evidence" value="ECO:0007669"/>
    <property type="project" value="InterPro"/>
</dbReference>
<dbReference type="FunFam" id="3.40.50.620:FF:000023">
    <property type="entry name" value="Isoleucyl-tRNA synthetase,cytoplasmic"/>
    <property type="match status" value="1"/>
</dbReference>
<dbReference type="PANTHER" id="PTHR42780:SF1">
    <property type="entry name" value="ISOLEUCINE--TRNA LIGASE, CYTOPLASMIC"/>
    <property type="match status" value="1"/>
</dbReference>
<dbReference type="InterPro" id="IPR033709">
    <property type="entry name" value="Anticodon_Ile_ABEc"/>
</dbReference>
<keyword evidence="7 10" id="KW-0030">Aminoacyl-tRNA synthetase</keyword>
<keyword evidence="6 10" id="KW-0648">Protein biosynthesis</keyword>
<evidence type="ECO:0000259" key="11">
    <source>
        <dbReference type="Pfam" id="PF00133"/>
    </source>
</evidence>
<dbReference type="EMBL" id="CAKOGP040001792">
    <property type="protein sequence ID" value="CAJ1951918.1"/>
    <property type="molecule type" value="Genomic_DNA"/>
</dbReference>
<organism evidence="13 14">
    <name type="scientific">Cylindrotheca closterium</name>
    <dbReference type="NCBI Taxonomy" id="2856"/>
    <lineage>
        <taxon>Eukaryota</taxon>
        <taxon>Sar</taxon>
        <taxon>Stramenopiles</taxon>
        <taxon>Ochrophyta</taxon>
        <taxon>Bacillariophyta</taxon>
        <taxon>Bacillariophyceae</taxon>
        <taxon>Bacillariophycidae</taxon>
        <taxon>Bacillariales</taxon>
        <taxon>Bacillariaceae</taxon>
        <taxon>Cylindrotheca</taxon>
    </lineage>
</organism>
<name>A0AAD2FSR2_9STRA</name>
<dbReference type="SUPFAM" id="SSF50677">
    <property type="entry name" value="ValRS/IleRS/LeuRS editing domain"/>
    <property type="match status" value="1"/>
</dbReference>
<dbReference type="SUPFAM" id="SSF52374">
    <property type="entry name" value="Nucleotidylyl transferase"/>
    <property type="match status" value="1"/>
</dbReference>
<evidence type="ECO:0000256" key="8">
    <source>
        <dbReference type="ARBA" id="ARBA00032665"/>
    </source>
</evidence>
<feature type="domain" description="Aminoacyl-tRNA synthetase class Ia" evidence="11">
    <location>
        <begin position="17"/>
        <end position="648"/>
    </location>
</feature>
<dbReference type="CDD" id="cd00818">
    <property type="entry name" value="IleRS_core"/>
    <property type="match status" value="1"/>
</dbReference>
<dbReference type="GO" id="GO:0004822">
    <property type="term" value="F:isoleucine-tRNA ligase activity"/>
    <property type="evidence" value="ECO:0007669"/>
    <property type="project" value="UniProtKB-EC"/>
</dbReference>
<comment type="similarity">
    <text evidence="1 10">Belongs to the class-I aminoacyl-tRNA synthetase family.</text>
</comment>
<evidence type="ECO:0000256" key="7">
    <source>
        <dbReference type="ARBA" id="ARBA00023146"/>
    </source>
</evidence>
<dbReference type="FunFam" id="3.90.740.10:FF:000038">
    <property type="entry name" value="Isoleucyl-tRNA synthetase"/>
    <property type="match status" value="1"/>
</dbReference>
<evidence type="ECO:0000313" key="14">
    <source>
        <dbReference type="Proteomes" id="UP001295423"/>
    </source>
</evidence>
<evidence type="ECO:0000256" key="5">
    <source>
        <dbReference type="ARBA" id="ARBA00022840"/>
    </source>
</evidence>
<dbReference type="Pfam" id="PF00133">
    <property type="entry name" value="tRNA-synt_1"/>
    <property type="match status" value="1"/>
</dbReference>
<keyword evidence="3 10" id="KW-0436">Ligase</keyword>
<proteinExistence type="inferred from homology"/>
<keyword evidence="4 10" id="KW-0547">Nucleotide-binding</keyword>
<protein>
    <recommendedName>
        <fullName evidence="2">isoleucine--tRNA ligase</fullName>
        <ecNumber evidence="2">6.1.1.5</ecNumber>
    </recommendedName>
    <alternativeName>
        <fullName evidence="8">Isoleucyl-tRNA synthetase</fullName>
    </alternativeName>
</protein>
<dbReference type="GO" id="GO:0006428">
    <property type="term" value="P:isoleucyl-tRNA aminoacylation"/>
    <property type="evidence" value="ECO:0007669"/>
    <property type="project" value="InterPro"/>
</dbReference>